<dbReference type="InterPro" id="IPR011051">
    <property type="entry name" value="RmlC_Cupin_sf"/>
</dbReference>
<gene>
    <name evidence="2" type="ORF">FE257_006071</name>
</gene>
<comment type="caution">
    <text evidence="2">The sequence shown here is derived from an EMBL/GenBank/DDBJ whole genome shotgun (WGS) entry which is preliminary data.</text>
</comment>
<accession>A0AAD4CRD3</accession>
<dbReference type="InterPro" id="IPR013096">
    <property type="entry name" value="Cupin_2"/>
</dbReference>
<organism evidence="2 3">
    <name type="scientific">Aspergillus nanangensis</name>
    <dbReference type="NCBI Taxonomy" id="2582783"/>
    <lineage>
        <taxon>Eukaryota</taxon>
        <taxon>Fungi</taxon>
        <taxon>Dikarya</taxon>
        <taxon>Ascomycota</taxon>
        <taxon>Pezizomycotina</taxon>
        <taxon>Eurotiomycetes</taxon>
        <taxon>Eurotiomycetidae</taxon>
        <taxon>Eurotiales</taxon>
        <taxon>Aspergillaceae</taxon>
        <taxon>Aspergillus</taxon>
        <taxon>Aspergillus subgen. Circumdati</taxon>
    </lineage>
</organism>
<keyword evidence="3" id="KW-1185">Reference proteome</keyword>
<dbReference type="PANTHER" id="PTHR38599:SF1">
    <property type="entry name" value="CUPIN DOMAIN PROTEIN (AFU_ORTHOLOGUE AFUA_3G13620)"/>
    <property type="match status" value="1"/>
</dbReference>
<evidence type="ECO:0000259" key="1">
    <source>
        <dbReference type="Pfam" id="PF07883"/>
    </source>
</evidence>
<protein>
    <recommendedName>
        <fullName evidence="1">Cupin type-2 domain-containing protein</fullName>
    </recommendedName>
</protein>
<dbReference type="CDD" id="cd02234">
    <property type="entry name" value="cupin_BLR7677-like"/>
    <property type="match status" value="1"/>
</dbReference>
<reference evidence="2" key="1">
    <citation type="journal article" date="2019" name="Beilstein J. Org. Chem.">
        <title>Nanangenines: drimane sesquiterpenoids as the dominant metabolite cohort of a novel Australian fungus, Aspergillus nanangensis.</title>
        <authorList>
            <person name="Lacey H.J."/>
            <person name="Gilchrist C.L.M."/>
            <person name="Crombie A."/>
            <person name="Kalaitzis J.A."/>
            <person name="Vuong D."/>
            <person name="Rutledge P.J."/>
            <person name="Turner P."/>
            <person name="Pitt J.I."/>
            <person name="Lacey E."/>
            <person name="Chooi Y.H."/>
            <person name="Piggott A.M."/>
        </authorList>
    </citation>
    <scope>NUCLEOTIDE SEQUENCE</scope>
    <source>
        <strain evidence="2">MST-FP2251</strain>
    </source>
</reference>
<dbReference type="EMBL" id="VCAU01000027">
    <property type="protein sequence ID" value="KAF9890403.1"/>
    <property type="molecule type" value="Genomic_DNA"/>
</dbReference>
<dbReference type="InterPro" id="IPR014710">
    <property type="entry name" value="RmlC-like_jellyroll"/>
</dbReference>
<sequence>MQEPTYNPDCPLGNVTIAYQYKLSNSPGKTIVGLLVEFPPNAATPPHRHGGAAVSAYVLSGTLLNKMNDEPMQVISKGGSWYEAPGCHHRISANASKTEPATFFVTLVIETEKLEREGPGVLVQYDEEWVDVVARKMQQK</sequence>
<feature type="domain" description="Cupin type-2" evidence="1">
    <location>
        <begin position="35"/>
        <end position="105"/>
    </location>
</feature>
<dbReference type="SUPFAM" id="SSF51182">
    <property type="entry name" value="RmlC-like cupins"/>
    <property type="match status" value="1"/>
</dbReference>
<dbReference type="Gene3D" id="2.60.120.10">
    <property type="entry name" value="Jelly Rolls"/>
    <property type="match status" value="1"/>
</dbReference>
<dbReference type="Pfam" id="PF07883">
    <property type="entry name" value="Cupin_2"/>
    <property type="match status" value="1"/>
</dbReference>
<evidence type="ECO:0000313" key="2">
    <source>
        <dbReference type="EMBL" id="KAF9890403.1"/>
    </source>
</evidence>
<evidence type="ECO:0000313" key="3">
    <source>
        <dbReference type="Proteomes" id="UP001194746"/>
    </source>
</evidence>
<reference evidence="2" key="2">
    <citation type="submission" date="2020-02" db="EMBL/GenBank/DDBJ databases">
        <authorList>
            <person name="Gilchrist C.L.M."/>
            <person name="Chooi Y.-H."/>
        </authorList>
    </citation>
    <scope>NUCLEOTIDE SEQUENCE</scope>
    <source>
        <strain evidence="2">MST-FP2251</strain>
    </source>
</reference>
<name>A0AAD4CRD3_ASPNN</name>
<proteinExistence type="predicted"/>
<dbReference type="Proteomes" id="UP001194746">
    <property type="component" value="Unassembled WGS sequence"/>
</dbReference>
<dbReference type="PANTHER" id="PTHR38599">
    <property type="entry name" value="CUPIN DOMAIN PROTEIN (AFU_ORTHOLOGUE AFUA_3G13620)"/>
    <property type="match status" value="1"/>
</dbReference>
<dbReference type="AlphaFoldDB" id="A0AAD4CRD3"/>